<keyword evidence="3 7" id="KW-0863">Zinc-finger</keyword>
<dbReference type="PROSITE" id="PS50089">
    <property type="entry name" value="ZF_RING_2"/>
    <property type="match status" value="1"/>
</dbReference>
<evidence type="ECO:0000259" key="8">
    <source>
        <dbReference type="PROSITE" id="PS50089"/>
    </source>
</evidence>
<comment type="caution">
    <text evidence="9">The sequence shown here is derived from an EMBL/GenBank/DDBJ whole genome shotgun (WGS) entry which is preliminary data.</text>
</comment>
<keyword evidence="10" id="KW-1185">Reference proteome</keyword>
<dbReference type="Pfam" id="PF12796">
    <property type="entry name" value="Ank_2"/>
    <property type="match status" value="1"/>
</dbReference>
<dbReference type="InterPro" id="IPR017907">
    <property type="entry name" value="Znf_RING_CS"/>
</dbReference>
<dbReference type="InterPro" id="IPR013083">
    <property type="entry name" value="Znf_RING/FYVE/PHD"/>
</dbReference>
<evidence type="ECO:0000256" key="2">
    <source>
        <dbReference type="ARBA" id="ARBA00022737"/>
    </source>
</evidence>
<protein>
    <recommendedName>
        <fullName evidence="8">RING-type domain-containing protein</fullName>
    </recommendedName>
</protein>
<evidence type="ECO:0000256" key="5">
    <source>
        <dbReference type="ARBA" id="ARBA00023043"/>
    </source>
</evidence>
<evidence type="ECO:0000313" key="9">
    <source>
        <dbReference type="EMBL" id="KAK3874352.1"/>
    </source>
</evidence>
<sequence length="254" mass="27924">MACQADEDDIPTQPCQCPSLSYGSLPSDMYLAAKNGDLMKVRQFIENGNDINAADSDGYTLLSSACVGGQKTVVLFLQKQLYLHRNVRDWAGDTPLMHAAMMGHAEVVRELVICRHMCVLDLNACNNYEESALDVAISAGHADVEKVLKNAKLPKLLAPGDFKAALTPIKTKVPSMVKFECQVCLEEYDLEERRARTLSCGHSVCTSCISGILTNYPNRLYCPFCRTLHTGRMSKAAEIPVNFAIDSVIRDLSS</sequence>
<dbReference type="SUPFAM" id="SSF57850">
    <property type="entry name" value="RING/U-box"/>
    <property type="match status" value="1"/>
</dbReference>
<name>A0AAE1FJR7_PETCI</name>
<dbReference type="PROSITE" id="PS50297">
    <property type="entry name" value="ANK_REP_REGION"/>
    <property type="match status" value="1"/>
</dbReference>
<dbReference type="InterPro" id="IPR002110">
    <property type="entry name" value="Ankyrin_rpt"/>
</dbReference>
<dbReference type="InterPro" id="IPR001841">
    <property type="entry name" value="Znf_RING"/>
</dbReference>
<dbReference type="PANTHER" id="PTHR24126:SF14">
    <property type="entry name" value="ANK_REP_REGION DOMAIN-CONTAINING PROTEIN"/>
    <property type="match status" value="1"/>
</dbReference>
<dbReference type="PROSITE" id="PS00518">
    <property type="entry name" value="ZF_RING_1"/>
    <property type="match status" value="1"/>
</dbReference>
<dbReference type="Proteomes" id="UP001286313">
    <property type="component" value="Unassembled WGS sequence"/>
</dbReference>
<dbReference type="InterPro" id="IPR036770">
    <property type="entry name" value="Ankyrin_rpt-contain_sf"/>
</dbReference>
<dbReference type="SMART" id="SM00184">
    <property type="entry name" value="RING"/>
    <property type="match status" value="1"/>
</dbReference>
<evidence type="ECO:0000256" key="7">
    <source>
        <dbReference type="PROSITE-ProRule" id="PRU00175"/>
    </source>
</evidence>
<dbReference type="SUPFAM" id="SSF48403">
    <property type="entry name" value="Ankyrin repeat"/>
    <property type="match status" value="1"/>
</dbReference>
<feature type="repeat" description="ANK" evidence="6">
    <location>
        <begin position="24"/>
        <end position="56"/>
    </location>
</feature>
<evidence type="ECO:0000256" key="6">
    <source>
        <dbReference type="PROSITE-ProRule" id="PRU00023"/>
    </source>
</evidence>
<keyword evidence="1" id="KW-0479">Metal-binding</keyword>
<dbReference type="Gene3D" id="1.25.40.20">
    <property type="entry name" value="Ankyrin repeat-containing domain"/>
    <property type="match status" value="2"/>
</dbReference>
<organism evidence="9 10">
    <name type="scientific">Petrolisthes cinctipes</name>
    <name type="common">Flat porcelain crab</name>
    <dbReference type="NCBI Taxonomy" id="88211"/>
    <lineage>
        <taxon>Eukaryota</taxon>
        <taxon>Metazoa</taxon>
        <taxon>Ecdysozoa</taxon>
        <taxon>Arthropoda</taxon>
        <taxon>Crustacea</taxon>
        <taxon>Multicrustacea</taxon>
        <taxon>Malacostraca</taxon>
        <taxon>Eumalacostraca</taxon>
        <taxon>Eucarida</taxon>
        <taxon>Decapoda</taxon>
        <taxon>Pleocyemata</taxon>
        <taxon>Anomura</taxon>
        <taxon>Galatheoidea</taxon>
        <taxon>Porcellanidae</taxon>
        <taxon>Petrolisthes</taxon>
    </lineage>
</organism>
<reference evidence="9" key="1">
    <citation type="submission" date="2023-10" db="EMBL/GenBank/DDBJ databases">
        <title>Genome assemblies of two species of porcelain crab, Petrolisthes cinctipes and Petrolisthes manimaculis (Anomura: Porcellanidae).</title>
        <authorList>
            <person name="Angst P."/>
        </authorList>
    </citation>
    <scope>NUCLEOTIDE SEQUENCE</scope>
    <source>
        <strain evidence="9">PB745_01</strain>
        <tissue evidence="9">Gill</tissue>
    </source>
</reference>
<dbReference type="GO" id="GO:0008270">
    <property type="term" value="F:zinc ion binding"/>
    <property type="evidence" value="ECO:0007669"/>
    <property type="project" value="UniProtKB-KW"/>
</dbReference>
<dbReference type="AlphaFoldDB" id="A0AAE1FJR7"/>
<dbReference type="Pfam" id="PF13639">
    <property type="entry name" value="zf-RING_2"/>
    <property type="match status" value="1"/>
</dbReference>
<dbReference type="EMBL" id="JAWQEG010002107">
    <property type="protein sequence ID" value="KAK3874352.1"/>
    <property type="molecule type" value="Genomic_DNA"/>
</dbReference>
<evidence type="ECO:0000256" key="1">
    <source>
        <dbReference type="ARBA" id="ARBA00022723"/>
    </source>
</evidence>
<gene>
    <name evidence="9" type="ORF">Pcinc_020712</name>
</gene>
<keyword evidence="2" id="KW-0677">Repeat</keyword>
<evidence type="ECO:0000256" key="4">
    <source>
        <dbReference type="ARBA" id="ARBA00022833"/>
    </source>
</evidence>
<evidence type="ECO:0000256" key="3">
    <source>
        <dbReference type="ARBA" id="ARBA00022771"/>
    </source>
</evidence>
<proteinExistence type="predicted"/>
<accession>A0AAE1FJR7</accession>
<keyword evidence="5 6" id="KW-0040">ANK repeat</keyword>
<evidence type="ECO:0000313" key="10">
    <source>
        <dbReference type="Proteomes" id="UP001286313"/>
    </source>
</evidence>
<feature type="repeat" description="ANK" evidence="6">
    <location>
        <begin position="91"/>
        <end position="112"/>
    </location>
</feature>
<dbReference type="PROSITE" id="PS50088">
    <property type="entry name" value="ANK_REPEAT"/>
    <property type="match status" value="2"/>
</dbReference>
<feature type="domain" description="RING-type" evidence="8">
    <location>
        <begin position="181"/>
        <end position="226"/>
    </location>
</feature>
<dbReference type="PANTHER" id="PTHR24126">
    <property type="entry name" value="ANKYRIN REPEAT, PH AND SEC7 DOMAIN CONTAINING PROTEIN SECG-RELATED"/>
    <property type="match status" value="1"/>
</dbReference>
<keyword evidence="4" id="KW-0862">Zinc</keyword>
<dbReference type="SMART" id="SM00248">
    <property type="entry name" value="ANK"/>
    <property type="match status" value="4"/>
</dbReference>
<dbReference type="Gene3D" id="3.30.40.10">
    <property type="entry name" value="Zinc/RING finger domain, C3HC4 (zinc finger)"/>
    <property type="match status" value="1"/>
</dbReference>